<comment type="caution">
    <text evidence="1">The sequence shown here is derived from an EMBL/GenBank/DDBJ whole genome shotgun (WGS) entry which is preliminary data.</text>
</comment>
<name>A0A2G8JC62_STIJA</name>
<sequence>MAVEATIIQGVCSEQTTSPTSSSNMECMPNVHYIGSDRVNVPTQVQRQSPTNPTLPVTAKQTTVPADSKGPCDTNLSTEASGEYVGTKVNCPSSTQKGESLQKYVTQDTRQEIDSIQIRGELVCPSLTEIPLVTQAKIPRIRGEIVCPSLTEIPQITQAKIPRQDLGPTAAEKDNYRNLERKVGPPISPALQNIARKKEIVVHPNHIQKVARASVHSNVGLDTFEKEVTRAERKKRGKSTLTGTDRGSGWLTSVGFIKIDVWGIGAEKCK</sequence>
<evidence type="ECO:0000313" key="2">
    <source>
        <dbReference type="Proteomes" id="UP000230750"/>
    </source>
</evidence>
<dbReference type="AlphaFoldDB" id="A0A2G8JC62"/>
<keyword evidence="2" id="KW-1185">Reference proteome</keyword>
<dbReference type="EMBL" id="MRZV01002618">
    <property type="protein sequence ID" value="PIK33330.1"/>
    <property type="molecule type" value="Genomic_DNA"/>
</dbReference>
<accession>A0A2G8JC62</accession>
<evidence type="ECO:0000313" key="1">
    <source>
        <dbReference type="EMBL" id="PIK33330.1"/>
    </source>
</evidence>
<reference evidence="1 2" key="1">
    <citation type="journal article" date="2017" name="PLoS Biol.">
        <title>The sea cucumber genome provides insights into morphological evolution and visceral regeneration.</title>
        <authorList>
            <person name="Zhang X."/>
            <person name="Sun L."/>
            <person name="Yuan J."/>
            <person name="Sun Y."/>
            <person name="Gao Y."/>
            <person name="Zhang L."/>
            <person name="Li S."/>
            <person name="Dai H."/>
            <person name="Hamel J.F."/>
            <person name="Liu C."/>
            <person name="Yu Y."/>
            <person name="Liu S."/>
            <person name="Lin W."/>
            <person name="Guo K."/>
            <person name="Jin S."/>
            <person name="Xu P."/>
            <person name="Storey K.B."/>
            <person name="Huan P."/>
            <person name="Zhang T."/>
            <person name="Zhou Y."/>
            <person name="Zhang J."/>
            <person name="Lin C."/>
            <person name="Li X."/>
            <person name="Xing L."/>
            <person name="Huo D."/>
            <person name="Sun M."/>
            <person name="Wang L."/>
            <person name="Mercier A."/>
            <person name="Li F."/>
            <person name="Yang H."/>
            <person name="Xiang J."/>
        </authorList>
    </citation>
    <scope>NUCLEOTIDE SEQUENCE [LARGE SCALE GENOMIC DNA]</scope>
    <source>
        <strain evidence="1">Shaxun</strain>
        <tissue evidence="1">Muscle</tissue>
    </source>
</reference>
<gene>
    <name evidence="1" type="ORF">BSL78_29856</name>
</gene>
<dbReference type="Proteomes" id="UP000230750">
    <property type="component" value="Unassembled WGS sequence"/>
</dbReference>
<organism evidence="1 2">
    <name type="scientific">Stichopus japonicus</name>
    <name type="common">Sea cucumber</name>
    <dbReference type="NCBI Taxonomy" id="307972"/>
    <lineage>
        <taxon>Eukaryota</taxon>
        <taxon>Metazoa</taxon>
        <taxon>Echinodermata</taxon>
        <taxon>Eleutherozoa</taxon>
        <taxon>Echinozoa</taxon>
        <taxon>Holothuroidea</taxon>
        <taxon>Aspidochirotacea</taxon>
        <taxon>Aspidochirotida</taxon>
        <taxon>Stichopodidae</taxon>
        <taxon>Apostichopus</taxon>
    </lineage>
</organism>
<proteinExistence type="predicted"/>
<protein>
    <submittedName>
        <fullName evidence="1">Uncharacterized protein</fullName>
    </submittedName>
</protein>